<organism evidence="1 2">
    <name type="scientific">Taxus chinensis</name>
    <name type="common">Chinese yew</name>
    <name type="synonym">Taxus wallichiana var. chinensis</name>
    <dbReference type="NCBI Taxonomy" id="29808"/>
    <lineage>
        <taxon>Eukaryota</taxon>
        <taxon>Viridiplantae</taxon>
        <taxon>Streptophyta</taxon>
        <taxon>Embryophyta</taxon>
        <taxon>Tracheophyta</taxon>
        <taxon>Spermatophyta</taxon>
        <taxon>Pinopsida</taxon>
        <taxon>Pinidae</taxon>
        <taxon>Conifers II</taxon>
        <taxon>Cupressales</taxon>
        <taxon>Taxaceae</taxon>
        <taxon>Taxus</taxon>
    </lineage>
</organism>
<comment type="caution">
    <text evidence="1">The sequence shown here is derived from an EMBL/GenBank/DDBJ whole genome shotgun (WGS) entry which is preliminary data.</text>
</comment>
<protein>
    <submittedName>
        <fullName evidence="1">Uncharacterized protein</fullName>
    </submittedName>
</protein>
<dbReference type="EMBL" id="JAHRHJ020000002">
    <property type="protein sequence ID" value="KAH9325788.1"/>
    <property type="molecule type" value="Genomic_DNA"/>
</dbReference>
<evidence type="ECO:0000313" key="1">
    <source>
        <dbReference type="EMBL" id="KAH9325788.1"/>
    </source>
</evidence>
<evidence type="ECO:0000313" key="2">
    <source>
        <dbReference type="Proteomes" id="UP000824469"/>
    </source>
</evidence>
<feature type="non-terminal residue" evidence="1">
    <location>
        <position position="1"/>
    </location>
</feature>
<keyword evidence="2" id="KW-1185">Reference proteome</keyword>
<name>A0AA38LI98_TAXCH</name>
<proteinExistence type="predicted"/>
<sequence length="61" mass="7284">RESANRPKVQKIAKFCPIQLDQEYVADANRSNRVNRKNLSQTVWDSWDEYAEDAYRLVRLK</sequence>
<accession>A0AA38LI98</accession>
<dbReference type="Proteomes" id="UP000824469">
    <property type="component" value="Unassembled WGS sequence"/>
</dbReference>
<gene>
    <name evidence="1" type="ORF">KI387_005966</name>
</gene>
<dbReference type="AlphaFoldDB" id="A0AA38LI98"/>
<reference evidence="1 2" key="1">
    <citation type="journal article" date="2021" name="Nat. Plants">
        <title>The Taxus genome provides insights into paclitaxel biosynthesis.</title>
        <authorList>
            <person name="Xiong X."/>
            <person name="Gou J."/>
            <person name="Liao Q."/>
            <person name="Li Y."/>
            <person name="Zhou Q."/>
            <person name="Bi G."/>
            <person name="Li C."/>
            <person name="Du R."/>
            <person name="Wang X."/>
            <person name="Sun T."/>
            <person name="Guo L."/>
            <person name="Liang H."/>
            <person name="Lu P."/>
            <person name="Wu Y."/>
            <person name="Zhang Z."/>
            <person name="Ro D.K."/>
            <person name="Shang Y."/>
            <person name="Huang S."/>
            <person name="Yan J."/>
        </authorList>
    </citation>
    <scope>NUCLEOTIDE SEQUENCE [LARGE SCALE GENOMIC DNA]</scope>
    <source>
        <strain evidence="1">Ta-2019</strain>
    </source>
</reference>